<dbReference type="Proteomes" id="UP000272942">
    <property type="component" value="Unassembled WGS sequence"/>
</dbReference>
<dbReference type="PANTHER" id="PTHR13627:SF34">
    <property type="entry name" value="RIBITOL-5-PHOSPHATE TRANSFERASE"/>
    <property type="match status" value="1"/>
</dbReference>
<dbReference type="WBParaSite" id="ECPE_0000468201-mRNA-1">
    <property type="protein sequence ID" value="ECPE_0000468201-mRNA-1"/>
    <property type="gene ID" value="ECPE_0000468201"/>
</dbReference>
<organism evidence="3">
    <name type="scientific">Echinostoma caproni</name>
    <dbReference type="NCBI Taxonomy" id="27848"/>
    <lineage>
        <taxon>Eukaryota</taxon>
        <taxon>Metazoa</taxon>
        <taxon>Spiralia</taxon>
        <taxon>Lophotrochozoa</taxon>
        <taxon>Platyhelminthes</taxon>
        <taxon>Trematoda</taxon>
        <taxon>Digenea</taxon>
        <taxon>Plagiorchiida</taxon>
        <taxon>Echinostomata</taxon>
        <taxon>Echinostomatoidea</taxon>
        <taxon>Echinostomatidae</taxon>
        <taxon>Echinostoma</taxon>
    </lineage>
</organism>
<evidence type="ECO:0000313" key="3">
    <source>
        <dbReference type="WBParaSite" id="ECPE_0000468201-mRNA-1"/>
    </source>
</evidence>
<reference evidence="3" key="1">
    <citation type="submission" date="2016-06" db="UniProtKB">
        <authorList>
            <consortium name="WormBaseParasite"/>
        </authorList>
    </citation>
    <scope>IDENTIFICATION</scope>
</reference>
<dbReference type="OrthoDB" id="6358690at2759"/>
<name>A0A183ACI5_9TREM</name>
<dbReference type="AlphaFoldDB" id="A0A183ACI5"/>
<protein>
    <submittedName>
        <fullName evidence="1 3">Uncharacterized protein</fullName>
    </submittedName>
</protein>
<gene>
    <name evidence="1" type="ORF">ECPE_LOCUS4670</name>
</gene>
<dbReference type="InterPro" id="IPR052613">
    <property type="entry name" value="LicD_transferase"/>
</dbReference>
<dbReference type="EMBL" id="UZAN01041527">
    <property type="protein sequence ID" value="VDP73315.1"/>
    <property type="molecule type" value="Genomic_DNA"/>
</dbReference>
<proteinExistence type="predicted"/>
<evidence type="ECO:0000313" key="1">
    <source>
        <dbReference type="EMBL" id="VDP73315.1"/>
    </source>
</evidence>
<reference evidence="1 2" key="2">
    <citation type="submission" date="2018-11" db="EMBL/GenBank/DDBJ databases">
        <authorList>
            <consortium name="Pathogen Informatics"/>
        </authorList>
    </citation>
    <scope>NUCLEOTIDE SEQUENCE [LARGE SCALE GENOMIC DNA]</scope>
    <source>
        <strain evidence="1 2">Egypt</strain>
    </source>
</reference>
<accession>A0A183ACI5</accession>
<sequence length="603" mass="68629">MHSITKFIFSNQTGPAFAPEERNRLVEVRTLLVEAHRKAREIQTRNSIRNALRSLNPVLFEMGVIEGNTVRRNTPTKSRRPEVCPEMRTVVSTEESDFPQLYRPTKCVRQPVQKLVTVLLYPETIEVGCTVVKRIHSLHPQLPIILATNSEEVSCAPLVDLRIIPEQFTEPQTWRILAQEARTKYILVARNMVTFSEHTDIDRLLRVLNDWALDIVGGAVRLEPEGQWHAGCYKTAVKNFTIRFQPGYDRSVQSCAYCDYISSPFLIRRALFLEHWQERLTGRTLPFVDMFLQLVHKSVQYHGVTVRTNHVVSCFDVLFHVAGNNASRGTGGGGDQGLSETPKSIWLQLAKLWIVSRILLPGPIKHTWNCSEVDINCENFAQPGYVMPPCCLWELAYCVNAFFQFALRENVSICFTSDSLLTALKVTGGLAPWTHEFEVTWDVYQLATLGRFVQRSLDPSGVCTLTQREYLTMERERFETCARHAHAACLHHTLTSFNWRIQLAGRAKLLCSRKGMFVRSTRVSMLGHWVPTVYNPGRYVRHLYGDDVLVPFVTVNDITESESKESGLDMNPTQPCSDTQPKHACVSGQFVPHGNVQFQKIIV</sequence>
<keyword evidence="2" id="KW-1185">Reference proteome</keyword>
<dbReference type="PANTHER" id="PTHR13627">
    <property type="entry name" value="FUKUTIN RELATED PROTEIN"/>
    <property type="match status" value="1"/>
</dbReference>
<evidence type="ECO:0000313" key="2">
    <source>
        <dbReference type="Proteomes" id="UP000272942"/>
    </source>
</evidence>